<keyword evidence="2" id="KW-1185">Reference proteome</keyword>
<dbReference type="KEGG" id="orp:MOP44_08720"/>
<dbReference type="AlphaFoldDB" id="A0A9J7BXQ7"/>
<evidence type="ECO:0008006" key="3">
    <source>
        <dbReference type="Google" id="ProtNLM"/>
    </source>
</evidence>
<dbReference type="SUPFAM" id="SSF48239">
    <property type="entry name" value="Terpenoid cyclases/Protein prenyltransferases"/>
    <property type="match status" value="1"/>
</dbReference>
<gene>
    <name evidence="1" type="ORF">MOP44_08720</name>
</gene>
<proteinExistence type="predicted"/>
<accession>A0A9J7BXQ7</accession>
<dbReference type="Gene3D" id="1.50.10.20">
    <property type="match status" value="1"/>
</dbReference>
<dbReference type="Proteomes" id="UP001059380">
    <property type="component" value="Chromosome"/>
</dbReference>
<dbReference type="RefSeq" id="WP_260795656.1">
    <property type="nucleotide sequence ID" value="NZ_CP093313.1"/>
</dbReference>
<name>A0A9J7BXQ7_9BACT</name>
<evidence type="ECO:0000313" key="2">
    <source>
        <dbReference type="Proteomes" id="UP001059380"/>
    </source>
</evidence>
<protein>
    <recommendedName>
        <fullName evidence="3">Squalene cyclase C-terminal domain-containing protein</fullName>
    </recommendedName>
</protein>
<dbReference type="EMBL" id="CP093313">
    <property type="protein sequence ID" value="UWZ86013.1"/>
    <property type="molecule type" value="Genomic_DNA"/>
</dbReference>
<organism evidence="1 2">
    <name type="scientific">Occallatibacter riparius</name>
    <dbReference type="NCBI Taxonomy" id="1002689"/>
    <lineage>
        <taxon>Bacteria</taxon>
        <taxon>Pseudomonadati</taxon>
        <taxon>Acidobacteriota</taxon>
        <taxon>Terriglobia</taxon>
        <taxon>Terriglobales</taxon>
        <taxon>Acidobacteriaceae</taxon>
        <taxon>Occallatibacter</taxon>
    </lineage>
</organism>
<evidence type="ECO:0000313" key="1">
    <source>
        <dbReference type="EMBL" id="UWZ86013.1"/>
    </source>
</evidence>
<reference evidence="1" key="1">
    <citation type="submission" date="2021-04" db="EMBL/GenBank/DDBJ databases">
        <title>Phylogenetic analysis of Acidobacteriaceae.</title>
        <authorList>
            <person name="Qiu L."/>
            <person name="Zhang Q."/>
        </authorList>
    </citation>
    <scope>NUCLEOTIDE SEQUENCE</scope>
    <source>
        <strain evidence="1">DSM 25168</strain>
    </source>
</reference>
<sequence>MDTPDPIVTWLLESEDPALRYQTLRNLTDTPPAELAQIRARIPHEGLAAQILAAQGENGAWHRDDDTPDWLPTLFMFQLLRATAADPADPTIQSAVDHLEAGFRWADDLGSKPFSEGETEPCINGGALAASSYFGRPSHTLAARLLAEQLPDGGWNCDAPQSQRSSYHSTICVLEGLLEFELAAGPDSPLTTASAEARLRAHEYLLDRRLFRRLSTGQPASPEFLQLAWPTRYHYDILRALDYFRSTGLPPDPRTREAIQLIESKRQPDGRWLLEACYDESLSFPWPDPIGEPSRWITLRAQRVLRWSRIDPLRAVTISVHRPSDPTPNPAA</sequence>
<dbReference type="InterPro" id="IPR008930">
    <property type="entry name" value="Terpenoid_cyclase/PrenylTrfase"/>
</dbReference>